<sequence>MRRPEGGERDLWVWALRTLLLALLLLGTVLGWNRYAGNRPIPHPPGVLVPDPPVQRPLSREEVRVWERDGYRFIPVARFELRARVLAKRVYRDRGAAVAPLDLALGWGPMSDTAVLRHLRIRQDFRFYFYSWSGKPPIPPGEMAVNSANMHMVPANDALKKALLRLRPGHLVAIRGFLVNVTGPEGFYWRTSTTRSDTGSGACEIVWVEELGPL</sequence>
<evidence type="ECO:0000313" key="2">
    <source>
        <dbReference type="EMBL" id="AFV77404.1"/>
    </source>
</evidence>
<evidence type="ECO:0000256" key="1">
    <source>
        <dbReference type="SAM" id="Phobius"/>
    </source>
</evidence>
<dbReference type="AlphaFoldDB" id="K7R8J7"/>
<dbReference type="HOGENOM" id="CLU_107971_0_0_0"/>
<protein>
    <submittedName>
        <fullName evidence="2">Uncharacterized protein</fullName>
    </submittedName>
</protein>
<keyword evidence="1" id="KW-1133">Transmembrane helix</keyword>
<name>K7R8J7_THEOS</name>
<gene>
    <name evidence="2" type="ORF">Theos_2427</name>
</gene>
<proteinExistence type="predicted"/>
<keyword evidence="3" id="KW-1185">Reference proteome</keyword>
<accession>K7R8J7</accession>
<feature type="transmembrane region" description="Helical" evidence="1">
    <location>
        <begin position="12"/>
        <end position="32"/>
    </location>
</feature>
<dbReference type="PATRIC" id="fig|751945.3.peg.2367"/>
<geneLocation type="plasmid" evidence="2 3">
    <name>pTHEOS01</name>
</geneLocation>
<dbReference type="EMBL" id="CP003250">
    <property type="protein sequence ID" value="AFV77404.1"/>
    <property type="molecule type" value="Genomic_DNA"/>
</dbReference>
<keyword evidence="1" id="KW-0812">Transmembrane</keyword>
<keyword evidence="2" id="KW-0614">Plasmid</keyword>
<reference evidence="2 3" key="1">
    <citation type="journal article" date="2013" name="Genome Announc.">
        <title>Whole Genome Sequencing of Thermus oshimai JL-2 and Thermus thermophilus JL-18, Incomplete Denitrifiers from the United States Great Basin.</title>
        <authorList>
            <person name="Murugapiran S.K."/>
            <person name="Huntemann M."/>
            <person name="Wei C.L."/>
            <person name="Han J."/>
            <person name="Detter J.C."/>
            <person name="Han C.S."/>
            <person name="Erkkila T.H."/>
            <person name="Teshima H."/>
            <person name="Chen A."/>
            <person name="Kyrpides N."/>
            <person name="Mavrommatis K."/>
            <person name="Markowitz V."/>
            <person name="Szeto E."/>
            <person name="Ivanova N."/>
            <person name="Pagani I."/>
            <person name="Lam J."/>
            <person name="McDonald A.I."/>
            <person name="Dodsworth J.A."/>
            <person name="Pati A."/>
            <person name="Goodwin L."/>
            <person name="Peters L."/>
            <person name="Pitluck S."/>
            <person name="Woyke T."/>
            <person name="Hedlund B.P."/>
        </authorList>
    </citation>
    <scope>NUCLEOTIDE SEQUENCE</scope>
    <source>
        <strain evidence="2 3">JL-2</strain>
        <plasmid evidence="2">pTHEOS01</plasmid>
    </source>
</reference>
<dbReference type="KEGG" id="tos:Theos_2427"/>
<dbReference type="Proteomes" id="UP000000211">
    <property type="component" value="Plasmid pTHEOS01"/>
</dbReference>
<evidence type="ECO:0000313" key="3">
    <source>
        <dbReference type="Proteomes" id="UP000000211"/>
    </source>
</evidence>
<keyword evidence="1" id="KW-0472">Membrane</keyword>
<organism evidence="2 3">
    <name type="scientific">Thermus oshimai JL-2</name>
    <dbReference type="NCBI Taxonomy" id="751945"/>
    <lineage>
        <taxon>Bacteria</taxon>
        <taxon>Thermotogati</taxon>
        <taxon>Deinococcota</taxon>
        <taxon>Deinococci</taxon>
        <taxon>Thermales</taxon>
        <taxon>Thermaceae</taxon>
        <taxon>Thermus</taxon>
    </lineage>
</organism>